<name>A0A538SYI8_UNCEI</name>
<feature type="domain" description="NodB homology" evidence="3">
    <location>
        <begin position="1"/>
        <end position="79"/>
    </location>
</feature>
<dbReference type="InterPro" id="IPR050248">
    <property type="entry name" value="Polysacc_deacetylase_ArnD"/>
</dbReference>
<dbReference type="SUPFAM" id="SSF88713">
    <property type="entry name" value="Glycoside hydrolase/deacetylase"/>
    <property type="match status" value="1"/>
</dbReference>
<dbReference type="PANTHER" id="PTHR10587:SF133">
    <property type="entry name" value="CHITIN DEACETYLASE 1-RELATED"/>
    <property type="match status" value="1"/>
</dbReference>
<evidence type="ECO:0000256" key="2">
    <source>
        <dbReference type="ARBA" id="ARBA00022801"/>
    </source>
</evidence>
<evidence type="ECO:0000313" key="5">
    <source>
        <dbReference type="Proteomes" id="UP000320913"/>
    </source>
</evidence>
<dbReference type="PROSITE" id="PS51677">
    <property type="entry name" value="NODB"/>
    <property type="match status" value="1"/>
</dbReference>
<organism evidence="4 5">
    <name type="scientific">Eiseniibacteriota bacterium</name>
    <dbReference type="NCBI Taxonomy" id="2212470"/>
    <lineage>
        <taxon>Bacteria</taxon>
        <taxon>Candidatus Eiseniibacteriota</taxon>
    </lineage>
</organism>
<dbReference type="GO" id="GO:0016810">
    <property type="term" value="F:hydrolase activity, acting on carbon-nitrogen (but not peptide) bonds"/>
    <property type="evidence" value="ECO:0007669"/>
    <property type="project" value="InterPro"/>
</dbReference>
<comment type="caution">
    <text evidence="4">The sequence shown here is derived from an EMBL/GenBank/DDBJ whole genome shotgun (WGS) entry which is preliminary data.</text>
</comment>
<dbReference type="GO" id="GO:0046872">
    <property type="term" value="F:metal ion binding"/>
    <property type="evidence" value="ECO:0007669"/>
    <property type="project" value="UniProtKB-KW"/>
</dbReference>
<evidence type="ECO:0000313" key="4">
    <source>
        <dbReference type="EMBL" id="TMQ56459.1"/>
    </source>
</evidence>
<accession>A0A538SYI8</accession>
<evidence type="ECO:0000259" key="3">
    <source>
        <dbReference type="PROSITE" id="PS51677"/>
    </source>
</evidence>
<reference evidence="4 5" key="1">
    <citation type="journal article" date="2019" name="Nat. Microbiol.">
        <title>Mediterranean grassland soil C-N compound turnover is dependent on rainfall and depth, and is mediated by genomically divergent microorganisms.</title>
        <authorList>
            <person name="Diamond S."/>
            <person name="Andeer P.F."/>
            <person name="Li Z."/>
            <person name="Crits-Christoph A."/>
            <person name="Burstein D."/>
            <person name="Anantharaman K."/>
            <person name="Lane K.R."/>
            <person name="Thomas B.C."/>
            <person name="Pan C."/>
            <person name="Northen T.R."/>
            <person name="Banfield J.F."/>
        </authorList>
    </citation>
    <scope>NUCLEOTIDE SEQUENCE [LARGE SCALE GENOMIC DNA]</scope>
    <source>
        <strain evidence="4">WS_5</strain>
    </source>
</reference>
<sequence>MGLLKQDSLVAVTWDDAPGDWNRMTSKQVADRAVARAHPGAIILLHDGLHESQGRYRAATIEALPGIIHRLRAKGYTFVTLPEMLQVPESLHDALPPDPRAIAEKL</sequence>
<dbReference type="GO" id="GO:0005975">
    <property type="term" value="P:carbohydrate metabolic process"/>
    <property type="evidence" value="ECO:0007669"/>
    <property type="project" value="InterPro"/>
</dbReference>
<evidence type="ECO:0000256" key="1">
    <source>
        <dbReference type="ARBA" id="ARBA00022723"/>
    </source>
</evidence>
<dbReference type="EMBL" id="VBOV01000213">
    <property type="protein sequence ID" value="TMQ56459.1"/>
    <property type="molecule type" value="Genomic_DNA"/>
</dbReference>
<gene>
    <name evidence="4" type="ORF">E6K75_08550</name>
</gene>
<dbReference type="Gene3D" id="3.20.20.370">
    <property type="entry name" value="Glycoside hydrolase/deacetylase"/>
    <property type="match status" value="1"/>
</dbReference>
<keyword evidence="2" id="KW-0378">Hydrolase</keyword>
<dbReference type="Proteomes" id="UP000320913">
    <property type="component" value="Unassembled WGS sequence"/>
</dbReference>
<dbReference type="GO" id="GO:0016020">
    <property type="term" value="C:membrane"/>
    <property type="evidence" value="ECO:0007669"/>
    <property type="project" value="TreeGrafter"/>
</dbReference>
<dbReference type="InterPro" id="IPR011330">
    <property type="entry name" value="Glyco_hydro/deAcase_b/a-brl"/>
</dbReference>
<dbReference type="PANTHER" id="PTHR10587">
    <property type="entry name" value="GLYCOSYL TRANSFERASE-RELATED"/>
    <property type="match status" value="1"/>
</dbReference>
<proteinExistence type="predicted"/>
<protein>
    <recommendedName>
        <fullName evidence="3">NodB homology domain-containing protein</fullName>
    </recommendedName>
</protein>
<keyword evidence="1" id="KW-0479">Metal-binding</keyword>
<dbReference type="InterPro" id="IPR002509">
    <property type="entry name" value="NODB_dom"/>
</dbReference>
<dbReference type="AlphaFoldDB" id="A0A538SYI8"/>